<evidence type="ECO:0000313" key="1">
    <source>
        <dbReference type="EMBL" id="RZF48685.1"/>
    </source>
</evidence>
<dbReference type="Proteomes" id="UP000291343">
    <property type="component" value="Unassembled WGS sequence"/>
</dbReference>
<proteinExistence type="predicted"/>
<dbReference type="EMBL" id="QKKF02001165">
    <property type="protein sequence ID" value="RZF48685.1"/>
    <property type="molecule type" value="Genomic_DNA"/>
</dbReference>
<keyword evidence="2" id="KW-1185">Reference proteome</keyword>
<reference evidence="1 2" key="1">
    <citation type="journal article" date="2017" name="Gigascience">
        <title>Genome sequence of the small brown planthopper, Laodelphax striatellus.</title>
        <authorList>
            <person name="Zhu J."/>
            <person name="Jiang F."/>
            <person name="Wang X."/>
            <person name="Yang P."/>
            <person name="Bao Y."/>
            <person name="Zhao W."/>
            <person name="Wang W."/>
            <person name="Lu H."/>
            <person name="Wang Q."/>
            <person name="Cui N."/>
            <person name="Li J."/>
            <person name="Chen X."/>
            <person name="Luo L."/>
            <person name="Yu J."/>
            <person name="Kang L."/>
            <person name="Cui F."/>
        </authorList>
    </citation>
    <scope>NUCLEOTIDE SEQUENCE [LARGE SCALE GENOMIC DNA]</scope>
    <source>
        <strain evidence="1">Lst14</strain>
    </source>
</reference>
<dbReference type="AlphaFoldDB" id="A0A482XR74"/>
<name>A0A482XR74_LAOST</name>
<gene>
    <name evidence="1" type="ORF">LSTR_LSTR015947</name>
</gene>
<dbReference type="InParanoid" id="A0A482XR74"/>
<feature type="non-terminal residue" evidence="1">
    <location>
        <position position="1"/>
    </location>
</feature>
<comment type="caution">
    <text evidence="1">The sequence shown here is derived from an EMBL/GenBank/DDBJ whole genome shotgun (WGS) entry which is preliminary data.</text>
</comment>
<sequence>NEIGKEQNPCGCLPGCNEYEYEMRSYPTTQTWAESLNSSSGISTYGFHLDRNK</sequence>
<feature type="non-terminal residue" evidence="1">
    <location>
        <position position="53"/>
    </location>
</feature>
<organism evidence="1 2">
    <name type="scientific">Laodelphax striatellus</name>
    <name type="common">Small brown planthopper</name>
    <name type="synonym">Delphax striatella</name>
    <dbReference type="NCBI Taxonomy" id="195883"/>
    <lineage>
        <taxon>Eukaryota</taxon>
        <taxon>Metazoa</taxon>
        <taxon>Ecdysozoa</taxon>
        <taxon>Arthropoda</taxon>
        <taxon>Hexapoda</taxon>
        <taxon>Insecta</taxon>
        <taxon>Pterygota</taxon>
        <taxon>Neoptera</taxon>
        <taxon>Paraneoptera</taxon>
        <taxon>Hemiptera</taxon>
        <taxon>Auchenorrhyncha</taxon>
        <taxon>Fulgoroidea</taxon>
        <taxon>Delphacidae</taxon>
        <taxon>Criomorphinae</taxon>
        <taxon>Laodelphax</taxon>
    </lineage>
</organism>
<accession>A0A482XR74</accession>
<protein>
    <submittedName>
        <fullName evidence="1">Uncharacterized protein</fullName>
    </submittedName>
</protein>
<dbReference type="OrthoDB" id="6643848at2759"/>
<evidence type="ECO:0000313" key="2">
    <source>
        <dbReference type="Proteomes" id="UP000291343"/>
    </source>
</evidence>